<protein>
    <submittedName>
        <fullName evidence="2">Uncharacterized protein</fullName>
    </submittedName>
</protein>
<dbReference type="OrthoDB" id="4807071at2"/>
<dbReference type="RefSeq" id="WP_092105962.1">
    <property type="nucleotide sequence ID" value="NZ_LT629739.1"/>
</dbReference>
<feature type="transmembrane region" description="Helical" evidence="1">
    <location>
        <begin position="49"/>
        <end position="74"/>
    </location>
</feature>
<accession>A0A1H1TU10</accession>
<dbReference type="STRING" id="629680.SAMN04489751_2472"/>
<keyword evidence="1" id="KW-0472">Membrane</keyword>
<proteinExistence type="predicted"/>
<evidence type="ECO:0000256" key="1">
    <source>
        <dbReference type="SAM" id="Phobius"/>
    </source>
</evidence>
<organism evidence="2 3">
    <name type="scientific">Brevibacterium sandarakinum</name>
    <dbReference type="NCBI Taxonomy" id="629680"/>
    <lineage>
        <taxon>Bacteria</taxon>
        <taxon>Bacillati</taxon>
        <taxon>Actinomycetota</taxon>
        <taxon>Actinomycetes</taxon>
        <taxon>Micrococcales</taxon>
        <taxon>Brevibacteriaceae</taxon>
        <taxon>Brevibacterium</taxon>
    </lineage>
</organism>
<reference evidence="2" key="1">
    <citation type="submission" date="2016-10" db="EMBL/GenBank/DDBJ databases">
        <authorList>
            <person name="Varghese N."/>
            <person name="Submissions S."/>
        </authorList>
    </citation>
    <scope>NUCLEOTIDE SEQUENCE [LARGE SCALE GENOMIC DNA]</scope>
    <source>
        <strain evidence="2">DSM 22082</strain>
    </source>
</reference>
<evidence type="ECO:0000313" key="3">
    <source>
        <dbReference type="Proteomes" id="UP000199700"/>
    </source>
</evidence>
<evidence type="ECO:0000313" key="2">
    <source>
        <dbReference type="EMBL" id="SDS63688.1"/>
    </source>
</evidence>
<sequence length="79" mass="8893">MSKSQSGSELSPELLSDIAKANQKRLDHWTEELERNGHVVLRTSFLKPFGLAVTSWIFVVGLVTMFTVTPLALWNPPIR</sequence>
<dbReference type="AlphaFoldDB" id="A0A1H1TU10"/>
<keyword evidence="1" id="KW-1133">Transmembrane helix</keyword>
<dbReference type="Proteomes" id="UP000199700">
    <property type="component" value="Chromosome"/>
</dbReference>
<name>A0A1H1TU10_BRESA</name>
<keyword evidence="3" id="KW-1185">Reference proteome</keyword>
<dbReference type="EMBL" id="LT629739">
    <property type="protein sequence ID" value="SDS63688.1"/>
    <property type="molecule type" value="Genomic_DNA"/>
</dbReference>
<keyword evidence="1" id="KW-0812">Transmembrane</keyword>
<gene>
    <name evidence="2" type="ORF">SAMN04489751_2472</name>
</gene>